<sequence>MHGTSSSSFTLPTSTSSSFTLTTSVNTRGVLPRLLQQCQPCAMRTVFTVGVWAWAWVCAGSLTLPLPRPPGNMGGDHFWRAHSGTVTLCWARCAGLNGRLLGTPSPPRTRPRRVRSRGEGDSVAEVIQGTQNTLREVMKSDGGTSSVTLLLLTSSSSSTSSVRQITAEWRGGVGVFQLDLERGYNFTHLLSRVRQLRRRSWRVVVVVVAGEDIPFLGAFCESSLSSRLLVRGTRLVVLTSLSAPRLHALLHAHWTLSMMDALLINLEEGNRCGVYLYLPYSPGGGGQVVQVATWAPSHGLTSLTPLPFFPDKYSNFHGGLFNITSLNFMPFWGQRTLSTTTTTAANITTTFTGFNSVLVAAMAAKLNFSVHLLPSDSWDDVRY</sequence>
<feature type="region of interest" description="Disordered" evidence="1">
    <location>
        <begin position="102"/>
        <end position="122"/>
    </location>
</feature>
<dbReference type="Proteomes" id="UP001487740">
    <property type="component" value="Unassembled WGS sequence"/>
</dbReference>
<keyword evidence="3" id="KW-1185">Reference proteome</keyword>
<protein>
    <recommendedName>
        <fullName evidence="4">Receptor ligand binding region domain-containing protein</fullName>
    </recommendedName>
</protein>
<evidence type="ECO:0000313" key="3">
    <source>
        <dbReference type="Proteomes" id="UP001487740"/>
    </source>
</evidence>
<evidence type="ECO:0000256" key="1">
    <source>
        <dbReference type="SAM" id="MobiDB-lite"/>
    </source>
</evidence>
<reference evidence="2 3" key="1">
    <citation type="submission" date="2023-03" db="EMBL/GenBank/DDBJ databases">
        <title>High-quality genome of Scylla paramamosain provides insights in environmental adaptation.</title>
        <authorList>
            <person name="Zhang L."/>
        </authorList>
    </citation>
    <scope>NUCLEOTIDE SEQUENCE [LARGE SCALE GENOMIC DNA]</scope>
    <source>
        <strain evidence="2">LZ_2023a</strain>
        <tissue evidence="2">Muscle</tissue>
    </source>
</reference>
<dbReference type="AlphaFoldDB" id="A0AAW0UBX5"/>
<proteinExistence type="predicted"/>
<gene>
    <name evidence="2" type="ORF">O3P69_004784</name>
</gene>
<name>A0AAW0UBX5_SCYPA</name>
<evidence type="ECO:0000313" key="2">
    <source>
        <dbReference type="EMBL" id="KAK8397321.1"/>
    </source>
</evidence>
<comment type="caution">
    <text evidence="2">The sequence shown here is derived from an EMBL/GenBank/DDBJ whole genome shotgun (WGS) entry which is preliminary data.</text>
</comment>
<evidence type="ECO:0008006" key="4">
    <source>
        <dbReference type="Google" id="ProtNLM"/>
    </source>
</evidence>
<organism evidence="2 3">
    <name type="scientific">Scylla paramamosain</name>
    <name type="common">Mud crab</name>
    <dbReference type="NCBI Taxonomy" id="85552"/>
    <lineage>
        <taxon>Eukaryota</taxon>
        <taxon>Metazoa</taxon>
        <taxon>Ecdysozoa</taxon>
        <taxon>Arthropoda</taxon>
        <taxon>Crustacea</taxon>
        <taxon>Multicrustacea</taxon>
        <taxon>Malacostraca</taxon>
        <taxon>Eumalacostraca</taxon>
        <taxon>Eucarida</taxon>
        <taxon>Decapoda</taxon>
        <taxon>Pleocyemata</taxon>
        <taxon>Brachyura</taxon>
        <taxon>Eubrachyura</taxon>
        <taxon>Portunoidea</taxon>
        <taxon>Portunidae</taxon>
        <taxon>Portuninae</taxon>
        <taxon>Scylla</taxon>
    </lineage>
</organism>
<dbReference type="EMBL" id="JARAKH010000014">
    <property type="protein sequence ID" value="KAK8397321.1"/>
    <property type="molecule type" value="Genomic_DNA"/>
</dbReference>
<accession>A0AAW0UBX5</accession>